<dbReference type="InterPro" id="IPR020904">
    <property type="entry name" value="Sc_DH/Rdtase_CS"/>
</dbReference>
<evidence type="ECO:0000256" key="3">
    <source>
        <dbReference type="ARBA" id="ARBA00023027"/>
    </source>
</evidence>
<dbReference type="PRINTS" id="PR00080">
    <property type="entry name" value="SDRFAMILY"/>
</dbReference>
<feature type="transmembrane region" description="Helical" evidence="5">
    <location>
        <begin position="33"/>
        <end position="52"/>
    </location>
</feature>
<dbReference type="AlphaFoldDB" id="A0A7K4JY27"/>
<feature type="non-terminal residue" evidence="6">
    <location>
        <position position="305"/>
    </location>
</feature>
<dbReference type="PRINTS" id="PR00081">
    <property type="entry name" value="GDHRDH"/>
</dbReference>
<dbReference type="PANTHER" id="PTHR24322">
    <property type="entry name" value="PKSB"/>
    <property type="match status" value="1"/>
</dbReference>
<reference evidence="6 7" key="1">
    <citation type="submission" date="2019-09" db="EMBL/GenBank/DDBJ databases">
        <title>Bird 10,000 Genomes (B10K) Project - Family phase.</title>
        <authorList>
            <person name="Zhang G."/>
        </authorList>
    </citation>
    <scope>NUCLEOTIDE SEQUENCE [LARGE SCALE GENOMIC DNA]</scope>
    <source>
        <strain evidence="6">B10K-MSB-42743</strain>
        <tissue evidence="6">Heart</tissue>
    </source>
</reference>
<dbReference type="PROSITE" id="PS00061">
    <property type="entry name" value="ADH_SHORT"/>
    <property type="match status" value="1"/>
</dbReference>
<evidence type="ECO:0000313" key="7">
    <source>
        <dbReference type="Proteomes" id="UP000545332"/>
    </source>
</evidence>
<dbReference type="GO" id="GO:0005811">
    <property type="term" value="C:lipid droplet"/>
    <property type="evidence" value="ECO:0007669"/>
    <property type="project" value="TreeGrafter"/>
</dbReference>
<name>A0A7K4JY27_9AVES</name>
<keyword evidence="5" id="KW-0472">Membrane</keyword>
<gene>
    <name evidence="6" type="primary">Sdr16c5_0</name>
    <name evidence="6" type="ORF">CRYSOU_R04935</name>
</gene>
<dbReference type="EMBL" id="VWPX01001076">
    <property type="protein sequence ID" value="NWI08596.1"/>
    <property type="molecule type" value="Genomic_DNA"/>
</dbReference>
<comment type="similarity">
    <text evidence="1 4">Belongs to the short-chain dehydrogenases/reductases (SDR) family.</text>
</comment>
<evidence type="ECO:0000313" key="6">
    <source>
        <dbReference type="EMBL" id="NWI08596.1"/>
    </source>
</evidence>
<keyword evidence="3" id="KW-0520">NAD</keyword>
<dbReference type="SUPFAM" id="SSF51735">
    <property type="entry name" value="NAD(P)-binding Rossmann-fold domains"/>
    <property type="match status" value="1"/>
</dbReference>
<dbReference type="InterPro" id="IPR036291">
    <property type="entry name" value="NAD(P)-bd_dom_sf"/>
</dbReference>
<accession>A0A7K4JY27</accession>
<evidence type="ECO:0000256" key="4">
    <source>
        <dbReference type="RuleBase" id="RU000363"/>
    </source>
</evidence>
<evidence type="ECO:0000256" key="2">
    <source>
        <dbReference type="ARBA" id="ARBA00023002"/>
    </source>
</evidence>
<keyword evidence="7" id="KW-1185">Reference proteome</keyword>
<dbReference type="Proteomes" id="UP000545332">
    <property type="component" value="Unassembled WGS sequence"/>
</dbReference>
<feature type="transmembrane region" description="Helical" evidence="5">
    <location>
        <begin position="7"/>
        <end position="27"/>
    </location>
</feature>
<sequence>MNFFLELLKVIGLSFYYLLESLVFLIIPKRKKSVAGEIVLITGAGSGIGRLLSIKFARLGSTLVLWDINEEGLKETSRLAKENGAVKVQPYICDCSKRQEVHRVADQVKKEVGDVSILINNAGIVTGKRFMDCPDSLVEKTMEVNIMAHFWTYKVFLPAMMASNHGHLVSIASSAGLIGVNRLADYCASKFAAVGFAESISLEMKDLGKTGIKTTIVCPYFINTGMFDGCQTKWPRLLPILEPEYVAEKIITAIRQNQEILILPRSLYFFFALKNVLPVKVGVLLGDFAGALHFMDTFRGRAKKD</sequence>
<dbReference type="Gene3D" id="3.40.50.720">
    <property type="entry name" value="NAD(P)-binding Rossmann-like Domain"/>
    <property type="match status" value="1"/>
</dbReference>
<organism evidence="6 7">
    <name type="scientific">Crypturellus soui</name>
    <dbReference type="NCBI Taxonomy" id="458187"/>
    <lineage>
        <taxon>Eukaryota</taxon>
        <taxon>Metazoa</taxon>
        <taxon>Chordata</taxon>
        <taxon>Craniata</taxon>
        <taxon>Vertebrata</taxon>
        <taxon>Euteleostomi</taxon>
        <taxon>Archelosauria</taxon>
        <taxon>Archosauria</taxon>
        <taxon>Dinosauria</taxon>
        <taxon>Saurischia</taxon>
        <taxon>Theropoda</taxon>
        <taxon>Coelurosauria</taxon>
        <taxon>Aves</taxon>
        <taxon>Palaeognathae</taxon>
        <taxon>Tinamiformes</taxon>
        <taxon>Tinamidae</taxon>
        <taxon>Crypturellus</taxon>
    </lineage>
</organism>
<evidence type="ECO:0000256" key="5">
    <source>
        <dbReference type="SAM" id="Phobius"/>
    </source>
</evidence>
<keyword evidence="5" id="KW-0812">Transmembrane</keyword>
<dbReference type="CDD" id="cd05339">
    <property type="entry name" value="17beta-HSDXI-like_SDR_c"/>
    <property type="match status" value="1"/>
</dbReference>
<proteinExistence type="inferred from homology"/>
<keyword evidence="2" id="KW-0560">Oxidoreductase</keyword>
<dbReference type="PANTHER" id="PTHR24322:SF753">
    <property type="entry name" value="SHORT CHAIN DEHYDROGENASE_REDUCTASE FAMILY 16C, MEMBER 5"/>
    <property type="match status" value="1"/>
</dbReference>
<dbReference type="FunFam" id="3.40.50.720:FF:000202">
    <property type="entry name" value="Short-chain dehydrogenase/reductase family 16C member 6"/>
    <property type="match status" value="1"/>
</dbReference>
<feature type="non-terminal residue" evidence="6">
    <location>
        <position position="1"/>
    </location>
</feature>
<dbReference type="Pfam" id="PF00106">
    <property type="entry name" value="adh_short"/>
    <property type="match status" value="1"/>
</dbReference>
<comment type="caution">
    <text evidence="6">The sequence shown here is derived from an EMBL/GenBank/DDBJ whole genome shotgun (WGS) entry which is preliminary data.</text>
</comment>
<keyword evidence="5" id="KW-1133">Transmembrane helix</keyword>
<protein>
    <submittedName>
        <fullName evidence="6">RDHE2 dehydrogenase</fullName>
    </submittedName>
</protein>
<dbReference type="GO" id="GO:0016616">
    <property type="term" value="F:oxidoreductase activity, acting on the CH-OH group of donors, NAD or NADP as acceptor"/>
    <property type="evidence" value="ECO:0007669"/>
    <property type="project" value="TreeGrafter"/>
</dbReference>
<evidence type="ECO:0000256" key="1">
    <source>
        <dbReference type="ARBA" id="ARBA00006484"/>
    </source>
</evidence>
<dbReference type="InterPro" id="IPR002347">
    <property type="entry name" value="SDR_fam"/>
</dbReference>
<dbReference type="OrthoDB" id="10253736at2759"/>